<dbReference type="GO" id="GO:0032259">
    <property type="term" value="P:methylation"/>
    <property type="evidence" value="ECO:0007669"/>
    <property type="project" value="UniProtKB-KW"/>
</dbReference>
<evidence type="ECO:0000256" key="2">
    <source>
        <dbReference type="ARBA" id="ARBA00022692"/>
    </source>
</evidence>
<evidence type="ECO:0000256" key="1">
    <source>
        <dbReference type="ARBA" id="ARBA00004127"/>
    </source>
</evidence>
<proteinExistence type="predicted"/>
<comment type="caution">
    <text evidence="6">The sequence shown here is derived from an EMBL/GenBank/DDBJ whole genome shotgun (WGS) entry which is preliminary data.</text>
</comment>
<dbReference type="Gene3D" id="1.20.120.1630">
    <property type="match status" value="1"/>
</dbReference>
<keyword evidence="4 5" id="KW-0472">Membrane</keyword>
<dbReference type="GO" id="GO:0008168">
    <property type="term" value="F:methyltransferase activity"/>
    <property type="evidence" value="ECO:0007669"/>
    <property type="project" value="UniProtKB-KW"/>
</dbReference>
<evidence type="ECO:0000313" key="7">
    <source>
        <dbReference type="Proteomes" id="UP000261111"/>
    </source>
</evidence>
<evidence type="ECO:0000256" key="5">
    <source>
        <dbReference type="SAM" id="Phobius"/>
    </source>
</evidence>
<dbReference type="InterPro" id="IPR007318">
    <property type="entry name" value="Phopholipid_MeTrfase"/>
</dbReference>
<reference evidence="6 7" key="1">
    <citation type="submission" date="2018-08" db="EMBL/GenBank/DDBJ databases">
        <title>A genome reference for cultivated species of the human gut microbiota.</title>
        <authorList>
            <person name="Zou Y."/>
            <person name="Xue W."/>
            <person name="Luo G."/>
        </authorList>
    </citation>
    <scope>NUCLEOTIDE SEQUENCE [LARGE SCALE GENOMIC DNA]</scope>
    <source>
        <strain evidence="6 7">AF19-21</strain>
    </source>
</reference>
<keyword evidence="6" id="KW-0489">Methyltransferase</keyword>
<evidence type="ECO:0000313" key="6">
    <source>
        <dbReference type="EMBL" id="RGC24586.1"/>
    </source>
</evidence>
<dbReference type="RefSeq" id="WP_025656621.1">
    <property type="nucleotide sequence ID" value="NZ_QVIA01000036.1"/>
</dbReference>
<keyword evidence="2 5" id="KW-0812">Transmembrane</keyword>
<dbReference type="GO" id="GO:0012505">
    <property type="term" value="C:endomembrane system"/>
    <property type="evidence" value="ECO:0007669"/>
    <property type="project" value="UniProtKB-SubCell"/>
</dbReference>
<dbReference type="GeneID" id="93335205"/>
<name>A0A3E2WFG4_9FIRM</name>
<keyword evidence="6" id="KW-0808">Transferase</keyword>
<organism evidence="6 7">
    <name type="scientific">Hungatella hathewayi</name>
    <dbReference type="NCBI Taxonomy" id="154046"/>
    <lineage>
        <taxon>Bacteria</taxon>
        <taxon>Bacillati</taxon>
        <taxon>Bacillota</taxon>
        <taxon>Clostridia</taxon>
        <taxon>Lachnospirales</taxon>
        <taxon>Lachnospiraceae</taxon>
        <taxon>Hungatella</taxon>
    </lineage>
</organism>
<dbReference type="EMBL" id="QVIA01000036">
    <property type="protein sequence ID" value="RGC24586.1"/>
    <property type="molecule type" value="Genomic_DNA"/>
</dbReference>
<dbReference type="Pfam" id="PF04191">
    <property type="entry name" value="PEMT"/>
    <property type="match status" value="1"/>
</dbReference>
<dbReference type="Proteomes" id="UP000261111">
    <property type="component" value="Unassembled WGS sequence"/>
</dbReference>
<accession>A0A3E2WFG4</accession>
<protein>
    <submittedName>
        <fullName evidence="6">Phospholipid methyltransferase</fullName>
    </submittedName>
</protein>
<feature type="transmembrane region" description="Helical" evidence="5">
    <location>
        <begin position="42"/>
        <end position="61"/>
    </location>
</feature>
<keyword evidence="3 5" id="KW-1133">Transmembrane helix</keyword>
<gene>
    <name evidence="6" type="ORF">DWX41_21320</name>
</gene>
<dbReference type="AlphaFoldDB" id="A0A3E2WFG4"/>
<feature type="transmembrane region" description="Helical" evidence="5">
    <location>
        <begin position="73"/>
        <end position="92"/>
    </location>
</feature>
<sequence length="172" mass="19471">MGIFLLVPFFLIRFGLLSILNKEAVRRAAFFAPLSAGEKGAYGVYQISNVAILVYLIFLAVRRMPVWSFAVGAGVYLGGVILLLVSVVNFAAPAENGMNTNGIYRISRNPMYVAYFVFFMGCVILTQSLLLLVFVLAFQISAHWIILSEERWCIQKFGEKYIQYMKSVRRYI</sequence>
<feature type="transmembrane region" description="Helical" evidence="5">
    <location>
        <begin position="112"/>
        <end position="138"/>
    </location>
</feature>
<comment type="subcellular location">
    <subcellularLocation>
        <location evidence="1">Endomembrane system</location>
        <topology evidence="1">Multi-pass membrane protein</topology>
    </subcellularLocation>
</comment>
<evidence type="ECO:0000256" key="3">
    <source>
        <dbReference type="ARBA" id="ARBA00022989"/>
    </source>
</evidence>
<evidence type="ECO:0000256" key="4">
    <source>
        <dbReference type="ARBA" id="ARBA00023136"/>
    </source>
</evidence>